<comment type="similarity">
    <text evidence="8">Belongs to the TrpC family.</text>
</comment>
<keyword evidence="3 8" id="KW-0028">Amino-acid biosynthesis</keyword>
<reference evidence="10 11" key="1">
    <citation type="submission" date="2023-02" db="EMBL/GenBank/DDBJ databases">
        <title>The predominant lactic acid bacteria and yeasts involved in the spontaneous fermentation of millet during the production of the traditional porridge Hausa koko in Ghana.</title>
        <authorList>
            <person name="Atter A."/>
            <person name="Diaz M."/>
        </authorList>
    </citation>
    <scope>NUCLEOTIDE SEQUENCE [LARGE SCALE GENOMIC DNA]</scope>
    <source>
        <strain evidence="10 11">FI11640</strain>
    </source>
</reference>
<evidence type="ECO:0000313" key="10">
    <source>
        <dbReference type="EMBL" id="MEE6716610.1"/>
    </source>
</evidence>
<dbReference type="CDD" id="cd00331">
    <property type="entry name" value="IGPS"/>
    <property type="match status" value="1"/>
</dbReference>
<dbReference type="InterPro" id="IPR045186">
    <property type="entry name" value="Indole-3-glycerol_P_synth"/>
</dbReference>
<name>A0ABU7T2Q8_9LACO</name>
<evidence type="ECO:0000313" key="11">
    <source>
        <dbReference type="Proteomes" id="UP001330016"/>
    </source>
</evidence>
<evidence type="ECO:0000256" key="6">
    <source>
        <dbReference type="ARBA" id="ARBA00023141"/>
    </source>
</evidence>
<sequence>MILDDLVAATQTRIAAEKRQVPLQVLKSQAEALSAVPAIDFAQHLHTPGLHIIGELKQASPSKGQIVTDFPYTDIAREYTAAGIDAISVLTEPAYFKGNIGYLRTVRGVTNVPLLRKDFTIDPYMIYEAKVNGADIILLIVAILTDDQLQDYLQLAASLGLTALVEAHDAAEVCRALAAGAQIIGINNRNLKDFSVDFANSIRLRHLIPPTVAVIAESGIRQPADAAAIRAAQFNGILVGEALMRATDKAQLIQTFKEVAADDQSENLRVNDAG</sequence>
<dbReference type="InterPro" id="IPR013785">
    <property type="entry name" value="Aldolase_TIM"/>
</dbReference>
<comment type="caution">
    <text evidence="10">The sequence shown here is derived from an EMBL/GenBank/DDBJ whole genome shotgun (WGS) entry which is preliminary data.</text>
</comment>
<accession>A0ABU7T2Q8</accession>
<evidence type="ECO:0000256" key="1">
    <source>
        <dbReference type="ARBA" id="ARBA00001633"/>
    </source>
</evidence>
<organism evidence="10 11">
    <name type="scientific">Schleiferilactobacillus harbinensis</name>
    <dbReference type="NCBI Taxonomy" id="304207"/>
    <lineage>
        <taxon>Bacteria</taxon>
        <taxon>Bacillati</taxon>
        <taxon>Bacillota</taxon>
        <taxon>Bacilli</taxon>
        <taxon>Lactobacillales</taxon>
        <taxon>Lactobacillaceae</taxon>
        <taxon>Schleiferilactobacillus</taxon>
    </lineage>
</organism>
<dbReference type="PANTHER" id="PTHR22854:SF2">
    <property type="entry name" value="INDOLE-3-GLYCEROL-PHOSPHATE SYNTHASE"/>
    <property type="match status" value="1"/>
</dbReference>
<evidence type="ECO:0000256" key="5">
    <source>
        <dbReference type="ARBA" id="ARBA00022822"/>
    </source>
</evidence>
<keyword evidence="5 8" id="KW-0822">Tryptophan biosynthesis</keyword>
<feature type="domain" description="Indole-3-glycerol phosphate synthase" evidence="9">
    <location>
        <begin position="3"/>
        <end position="255"/>
    </location>
</feature>
<evidence type="ECO:0000256" key="4">
    <source>
        <dbReference type="ARBA" id="ARBA00022793"/>
    </source>
</evidence>
<dbReference type="HAMAP" id="MF_00134_B">
    <property type="entry name" value="IGPS_B"/>
    <property type="match status" value="1"/>
</dbReference>
<dbReference type="InterPro" id="IPR001468">
    <property type="entry name" value="Indole-3-GlycerolPSynthase_CS"/>
</dbReference>
<dbReference type="NCBIfam" id="NF001377">
    <property type="entry name" value="PRK00278.2-4"/>
    <property type="match status" value="1"/>
</dbReference>
<keyword evidence="11" id="KW-1185">Reference proteome</keyword>
<dbReference type="Pfam" id="PF00218">
    <property type="entry name" value="IGPS"/>
    <property type="match status" value="1"/>
</dbReference>
<dbReference type="Gene3D" id="3.20.20.70">
    <property type="entry name" value="Aldolase class I"/>
    <property type="match status" value="1"/>
</dbReference>
<protein>
    <recommendedName>
        <fullName evidence="8">Indole-3-glycerol phosphate synthase</fullName>
        <shortName evidence="8">IGPS</shortName>
        <ecNumber evidence="8">4.1.1.48</ecNumber>
    </recommendedName>
</protein>
<keyword evidence="4 8" id="KW-0210">Decarboxylase</keyword>
<comment type="pathway">
    <text evidence="2 8">Amino-acid biosynthesis; L-tryptophan biosynthesis; L-tryptophan from chorismate: step 4/5.</text>
</comment>
<dbReference type="PROSITE" id="PS00614">
    <property type="entry name" value="IGPS"/>
    <property type="match status" value="1"/>
</dbReference>
<comment type="catalytic activity">
    <reaction evidence="1 8">
        <text>1-(2-carboxyphenylamino)-1-deoxy-D-ribulose 5-phosphate + H(+) = (1S,2R)-1-C-(indol-3-yl)glycerol 3-phosphate + CO2 + H2O</text>
        <dbReference type="Rhea" id="RHEA:23476"/>
        <dbReference type="ChEBI" id="CHEBI:15377"/>
        <dbReference type="ChEBI" id="CHEBI:15378"/>
        <dbReference type="ChEBI" id="CHEBI:16526"/>
        <dbReference type="ChEBI" id="CHEBI:58613"/>
        <dbReference type="ChEBI" id="CHEBI:58866"/>
        <dbReference type="EC" id="4.1.1.48"/>
    </reaction>
</comment>
<dbReference type="SUPFAM" id="SSF51366">
    <property type="entry name" value="Ribulose-phoshate binding barrel"/>
    <property type="match status" value="1"/>
</dbReference>
<dbReference type="EC" id="4.1.1.48" evidence="8"/>
<proteinExistence type="inferred from homology"/>
<evidence type="ECO:0000256" key="3">
    <source>
        <dbReference type="ARBA" id="ARBA00022605"/>
    </source>
</evidence>
<evidence type="ECO:0000256" key="7">
    <source>
        <dbReference type="ARBA" id="ARBA00023239"/>
    </source>
</evidence>
<gene>
    <name evidence="8 10" type="primary">trpC</name>
    <name evidence="10" type="ORF">PS435_12180</name>
</gene>
<keyword evidence="6 8" id="KW-0057">Aromatic amino acid biosynthesis</keyword>
<dbReference type="GO" id="GO:0004425">
    <property type="term" value="F:indole-3-glycerol-phosphate synthase activity"/>
    <property type="evidence" value="ECO:0007669"/>
    <property type="project" value="UniProtKB-EC"/>
</dbReference>
<dbReference type="PANTHER" id="PTHR22854">
    <property type="entry name" value="TRYPTOPHAN BIOSYNTHESIS PROTEIN"/>
    <property type="match status" value="1"/>
</dbReference>
<dbReference type="RefSeq" id="WP_331244214.1">
    <property type="nucleotide sequence ID" value="NZ_JAQSGJ010000041.1"/>
</dbReference>
<dbReference type="Proteomes" id="UP001330016">
    <property type="component" value="Unassembled WGS sequence"/>
</dbReference>
<evidence type="ECO:0000256" key="8">
    <source>
        <dbReference type="HAMAP-Rule" id="MF_00134"/>
    </source>
</evidence>
<keyword evidence="7 8" id="KW-0456">Lyase</keyword>
<dbReference type="InterPro" id="IPR013798">
    <property type="entry name" value="Indole-3-glycerol_P_synth_dom"/>
</dbReference>
<evidence type="ECO:0000256" key="2">
    <source>
        <dbReference type="ARBA" id="ARBA00004696"/>
    </source>
</evidence>
<evidence type="ECO:0000259" key="9">
    <source>
        <dbReference type="Pfam" id="PF00218"/>
    </source>
</evidence>
<dbReference type="InterPro" id="IPR011060">
    <property type="entry name" value="RibuloseP-bd_barrel"/>
</dbReference>
<dbReference type="EMBL" id="JAQSGK010000041">
    <property type="protein sequence ID" value="MEE6716610.1"/>
    <property type="molecule type" value="Genomic_DNA"/>
</dbReference>